<dbReference type="InterPro" id="IPR036423">
    <property type="entry name" value="SOD-like_Cu/Zn_dom_sf"/>
</dbReference>
<comment type="caution">
    <text evidence="11">The sequence shown here is derived from an EMBL/GenBank/DDBJ whole genome shotgun (WGS) entry which is preliminary data.</text>
</comment>
<dbReference type="Gene3D" id="2.60.40.200">
    <property type="entry name" value="Superoxide dismutase, copper/zinc binding domain"/>
    <property type="match status" value="1"/>
</dbReference>
<proteinExistence type="inferred from homology"/>
<name>A0A511Z7G4_9BACL</name>
<evidence type="ECO:0000256" key="9">
    <source>
        <dbReference type="SAM" id="SignalP"/>
    </source>
</evidence>
<dbReference type="EMBL" id="BJYL01000021">
    <property type="protein sequence ID" value="GEN83376.1"/>
    <property type="molecule type" value="Genomic_DNA"/>
</dbReference>
<comment type="function">
    <text evidence="7">Destroys radicals which are normally produced within the cells and which are toxic to biological systems. May play a role in favoring mycobacterial survival in phagocytes.</text>
</comment>
<evidence type="ECO:0000256" key="7">
    <source>
        <dbReference type="ARBA" id="ARBA00024900"/>
    </source>
</evidence>
<dbReference type="Pfam" id="PF00080">
    <property type="entry name" value="Sod_Cu"/>
    <property type="match status" value="1"/>
</dbReference>
<keyword evidence="3 9" id="KW-0732">Signal</keyword>
<dbReference type="CDD" id="cd00305">
    <property type="entry name" value="Cu-Zn_Superoxide_Dismutase"/>
    <property type="match status" value="1"/>
</dbReference>
<comment type="similarity">
    <text evidence="1 8">Belongs to the Cu-Zn superoxide dismutase family.</text>
</comment>
<accession>A0A511Z7G4</accession>
<feature type="domain" description="Superoxide dismutase copper/zinc binding" evidence="10">
    <location>
        <begin position="50"/>
        <end position="181"/>
    </location>
</feature>
<gene>
    <name evidence="11" type="primary">yojM</name>
    <name evidence="11" type="ORF">SLU01_16880</name>
</gene>
<evidence type="ECO:0000313" key="11">
    <source>
        <dbReference type="EMBL" id="GEN83376.1"/>
    </source>
</evidence>
<keyword evidence="6" id="KW-1015">Disulfide bond</keyword>
<dbReference type="GO" id="GO:0005507">
    <property type="term" value="F:copper ion binding"/>
    <property type="evidence" value="ECO:0007669"/>
    <property type="project" value="InterPro"/>
</dbReference>
<protein>
    <recommendedName>
        <fullName evidence="8">Superoxide dismutase [Cu-Zn]</fullName>
        <ecNumber evidence="8">1.15.1.1</ecNumber>
    </recommendedName>
</protein>
<sequence>MNKKVVILLLMSAILVVAGCSKSKKTMPVSGEQMETIITPLLNTEGNKIGEVTLVQETEGVMINVEAKDLKPGLHGIHIHETGVCTAPDFTSAGAHFNPTGKEHGFDNPKGFHLGDLPNIEVPEDGKVTMKMTTGEITLKPGQENSILDGDGVALVIHSDPDDYKTDPAGNSGDRVACAAITSKKAKK</sequence>
<dbReference type="EC" id="1.15.1.1" evidence="8"/>
<dbReference type="PROSITE" id="PS00332">
    <property type="entry name" value="SOD_CU_ZN_2"/>
    <property type="match status" value="1"/>
</dbReference>
<dbReference type="PANTHER" id="PTHR10003">
    <property type="entry name" value="SUPEROXIDE DISMUTASE CU-ZN -RELATED"/>
    <property type="match status" value="1"/>
</dbReference>
<evidence type="ECO:0000256" key="5">
    <source>
        <dbReference type="ARBA" id="ARBA00023008"/>
    </source>
</evidence>
<organism evidence="11 12">
    <name type="scientific">Sporosarcina luteola</name>
    <dbReference type="NCBI Taxonomy" id="582850"/>
    <lineage>
        <taxon>Bacteria</taxon>
        <taxon>Bacillati</taxon>
        <taxon>Bacillota</taxon>
        <taxon>Bacilli</taxon>
        <taxon>Bacillales</taxon>
        <taxon>Caryophanaceae</taxon>
        <taxon>Sporosarcina</taxon>
    </lineage>
</organism>
<evidence type="ECO:0000256" key="3">
    <source>
        <dbReference type="ARBA" id="ARBA00022729"/>
    </source>
</evidence>
<feature type="signal peptide" evidence="9">
    <location>
        <begin position="1"/>
        <end position="18"/>
    </location>
</feature>
<keyword evidence="8" id="KW-0560">Oxidoreductase</keyword>
<dbReference type="InterPro" id="IPR024134">
    <property type="entry name" value="SOD_Cu/Zn_/chaperone"/>
</dbReference>
<dbReference type="SUPFAM" id="SSF49329">
    <property type="entry name" value="Cu,Zn superoxide dismutase-like"/>
    <property type="match status" value="1"/>
</dbReference>
<dbReference type="InterPro" id="IPR018152">
    <property type="entry name" value="SOD_Cu/Zn_BS"/>
</dbReference>
<feature type="chain" id="PRO_5039714291" description="Superoxide dismutase [Cu-Zn]" evidence="9">
    <location>
        <begin position="19"/>
        <end position="188"/>
    </location>
</feature>
<evidence type="ECO:0000256" key="8">
    <source>
        <dbReference type="RuleBase" id="RU000393"/>
    </source>
</evidence>
<dbReference type="AlphaFoldDB" id="A0A511Z7G4"/>
<evidence type="ECO:0000256" key="2">
    <source>
        <dbReference type="ARBA" id="ARBA00022723"/>
    </source>
</evidence>
<keyword evidence="4 8" id="KW-0862">Zinc</keyword>
<evidence type="ECO:0000259" key="10">
    <source>
        <dbReference type="Pfam" id="PF00080"/>
    </source>
</evidence>
<keyword evidence="12" id="KW-1185">Reference proteome</keyword>
<evidence type="ECO:0000256" key="4">
    <source>
        <dbReference type="ARBA" id="ARBA00022833"/>
    </source>
</evidence>
<dbReference type="PROSITE" id="PS51257">
    <property type="entry name" value="PROKAR_LIPOPROTEIN"/>
    <property type="match status" value="1"/>
</dbReference>
<comment type="catalytic activity">
    <reaction evidence="8">
        <text>2 superoxide + 2 H(+) = H2O2 + O2</text>
        <dbReference type="Rhea" id="RHEA:20696"/>
        <dbReference type="ChEBI" id="CHEBI:15378"/>
        <dbReference type="ChEBI" id="CHEBI:15379"/>
        <dbReference type="ChEBI" id="CHEBI:16240"/>
        <dbReference type="ChEBI" id="CHEBI:18421"/>
        <dbReference type="EC" id="1.15.1.1"/>
    </reaction>
</comment>
<comment type="cofactor">
    <cofactor evidence="8">
        <name>Zn(2+)</name>
        <dbReference type="ChEBI" id="CHEBI:29105"/>
    </cofactor>
    <text evidence="8">Binds 1 zinc ion per subunit.</text>
</comment>
<dbReference type="RefSeq" id="WP_246110932.1">
    <property type="nucleotide sequence ID" value="NZ_BJYL01000021.1"/>
</dbReference>
<keyword evidence="2 8" id="KW-0479">Metal-binding</keyword>
<dbReference type="FunFam" id="2.60.40.200:FF:000005">
    <property type="entry name" value="Superoxide dismutase [Cu-Zn]"/>
    <property type="match status" value="1"/>
</dbReference>
<reference evidence="11 12" key="1">
    <citation type="submission" date="2019-07" db="EMBL/GenBank/DDBJ databases">
        <title>Whole genome shotgun sequence of Sporosarcina luteola NBRC 105378.</title>
        <authorList>
            <person name="Hosoyama A."/>
            <person name="Uohara A."/>
            <person name="Ohji S."/>
            <person name="Ichikawa N."/>
        </authorList>
    </citation>
    <scope>NUCLEOTIDE SEQUENCE [LARGE SCALE GENOMIC DNA]</scope>
    <source>
        <strain evidence="11 12">NBRC 105378</strain>
    </source>
</reference>
<dbReference type="GO" id="GO:0004784">
    <property type="term" value="F:superoxide dismutase activity"/>
    <property type="evidence" value="ECO:0007669"/>
    <property type="project" value="UniProtKB-EC"/>
</dbReference>
<evidence type="ECO:0000256" key="6">
    <source>
        <dbReference type="ARBA" id="ARBA00023157"/>
    </source>
</evidence>
<dbReference type="Proteomes" id="UP000321901">
    <property type="component" value="Unassembled WGS sequence"/>
</dbReference>
<dbReference type="InterPro" id="IPR001424">
    <property type="entry name" value="SOD_Cu_Zn_dom"/>
</dbReference>
<evidence type="ECO:0000313" key="12">
    <source>
        <dbReference type="Proteomes" id="UP000321901"/>
    </source>
</evidence>
<evidence type="ECO:0000256" key="1">
    <source>
        <dbReference type="ARBA" id="ARBA00010457"/>
    </source>
</evidence>
<keyword evidence="5 8" id="KW-0186">Copper</keyword>
<comment type="cofactor">
    <cofactor evidence="8">
        <name>Cu cation</name>
        <dbReference type="ChEBI" id="CHEBI:23378"/>
    </cofactor>
    <text evidence="8">Binds 1 copper ion per subunit.</text>
</comment>